<evidence type="ECO:0000256" key="5">
    <source>
        <dbReference type="RuleBase" id="RU362059"/>
    </source>
</evidence>
<dbReference type="InterPro" id="IPR002213">
    <property type="entry name" value="UDP_glucos_trans"/>
</dbReference>
<feature type="chain" id="PRO_5044531433" description="UDP-glucuronosyltransferase" evidence="5">
    <location>
        <begin position="17"/>
        <end position="517"/>
    </location>
</feature>
<keyword evidence="7" id="KW-1185">Reference proteome</keyword>
<sequence>MIWCILLTLVAVPTESANILFATSFASISHQSVFQPIWKELSLRGHNVTVIGSNPLHDKTLTNLTEVDMSYMYNQKKETSKKWLVGQKPGFLQVFMKDVFLTYFFSIMHDNYFQQPGVQNIINGDNEFDVVIAEWLFPTLGAFAARFKCPLIGITSLGAPIPSLDTVGNPSHPIYSPDHNLPIGRELSYRDRVLSTLYAIYVRVHYQLVVLPREDKTVKKYFGTDMPYLGDIERNISLLLLNRNPVIHKIMPVYPAVIELGNVRPIKVYKPLNSELKDFLDNSKNGVVYLSFGTNLLSSELPEQYIDIILQTFSKLPYNFVWKWEKDVLPGKPKNVFIQKWIPQTALLAHPNVKLFITQGGLQSLEETITHHVPIIGIPSHSDQTFNVDTAVKYGFGICIDLIDLTVEILEDAIHEIMRNDSYKQNVIKTEKLMNDFPTNGLEKAVWWIEYVIRHKGAQHLRSPAMDIPWYQYLLLDVFAIVFPFVFVMLYLKYKIMNIVICTLKKRFSKNVKTKKE</sequence>
<evidence type="ECO:0000256" key="4">
    <source>
        <dbReference type="RuleBase" id="RU003718"/>
    </source>
</evidence>
<dbReference type="Proteomes" id="UP001516400">
    <property type="component" value="Unassembled WGS sequence"/>
</dbReference>
<evidence type="ECO:0000256" key="3">
    <source>
        <dbReference type="ARBA" id="ARBA00022679"/>
    </source>
</evidence>
<keyword evidence="5" id="KW-0732">Signal</keyword>
<dbReference type="Gene3D" id="3.40.50.2000">
    <property type="entry name" value="Glycogen Phosphorylase B"/>
    <property type="match status" value="1"/>
</dbReference>
<keyword evidence="5" id="KW-0812">Transmembrane</keyword>
<keyword evidence="3 4" id="KW-0808">Transferase</keyword>
<comment type="similarity">
    <text evidence="1 4">Belongs to the UDP-glycosyltransferase family.</text>
</comment>
<proteinExistence type="inferred from homology"/>
<keyword evidence="5" id="KW-1133">Transmembrane helix</keyword>
<feature type="transmembrane region" description="Helical" evidence="5">
    <location>
        <begin position="470"/>
        <end position="492"/>
    </location>
</feature>
<feature type="signal peptide" evidence="5">
    <location>
        <begin position="1"/>
        <end position="16"/>
    </location>
</feature>
<keyword evidence="2 4" id="KW-0328">Glycosyltransferase</keyword>
<reference evidence="6 7" key="1">
    <citation type="journal article" date="2021" name="BMC Biol.">
        <title>Horizontally acquired antibacterial genes associated with adaptive radiation of ladybird beetles.</title>
        <authorList>
            <person name="Li H.S."/>
            <person name="Tang X.F."/>
            <person name="Huang Y.H."/>
            <person name="Xu Z.Y."/>
            <person name="Chen M.L."/>
            <person name="Du X.Y."/>
            <person name="Qiu B.Y."/>
            <person name="Chen P.T."/>
            <person name="Zhang W."/>
            <person name="Slipinski A."/>
            <person name="Escalona H.E."/>
            <person name="Waterhouse R.M."/>
            <person name="Zwick A."/>
            <person name="Pang H."/>
        </authorList>
    </citation>
    <scope>NUCLEOTIDE SEQUENCE [LARGE SCALE GENOMIC DNA]</scope>
    <source>
        <strain evidence="6">SYSU2018</strain>
    </source>
</reference>
<dbReference type="PROSITE" id="PS00375">
    <property type="entry name" value="UDPGT"/>
    <property type="match status" value="1"/>
</dbReference>
<accession>A0ABD2MYX6</accession>
<evidence type="ECO:0000256" key="2">
    <source>
        <dbReference type="ARBA" id="ARBA00022676"/>
    </source>
</evidence>
<dbReference type="GO" id="GO:0016020">
    <property type="term" value="C:membrane"/>
    <property type="evidence" value="ECO:0007669"/>
    <property type="project" value="UniProtKB-SubCell"/>
</dbReference>
<evidence type="ECO:0000313" key="6">
    <source>
        <dbReference type="EMBL" id="KAL3271591.1"/>
    </source>
</evidence>
<dbReference type="EC" id="2.4.1.17" evidence="5"/>
<dbReference type="EMBL" id="JABFTP020000042">
    <property type="protein sequence ID" value="KAL3271591.1"/>
    <property type="molecule type" value="Genomic_DNA"/>
</dbReference>
<gene>
    <name evidence="6" type="ORF">HHI36_022066</name>
</gene>
<dbReference type="InterPro" id="IPR035595">
    <property type="entry name" value="UDP_glycos_trans_CS"/>
</dbReference>
<dbReference type="PANTHER" id="PTHR48043:SF159">
    <property type="entry name" value="EG:EG0003.4 PROTEIN-RELATED"/>
    <property type="match status" value="1"/>
</dbReference>
<dbReference type="AlphaFoldDB" id="A0ABD2MYX6"/>
<keyword evidence="5" id="KW-0472">Membrane</keyword>
<dbReference type="FunFam" id="3.40.50.2000:FF:000050">
    <property type="entry name" value="UDP-glucuronosyltransferase"/>
    <property type="match status" value="1"/>
</dbReference>
<dbReference type="GO" id="GO:0015020">
    <property type="term" value="F:glucuronosyltransferase activity"/>
    <property type="evidence" value="ECO:0007669"/>
    <property type="project" value="UniProtKB-EC"/>
</dbReference>
<dbReference type="SUPFAM" id="SSF53756">
    <property type="entry name" value="UDP-Glycosyltransferase/glycogen phosphorylase"/>
    <property type="match status" value="1"/>
</dbReference>
<name>A0ABD2MYX6_9CUCU</name>
<comment type="catalytic activity">
    <reaction evidence="5">
        <text>glucuronate acceptor + UDP-alpha-D-glucuronate = acceptor beta-D-glucuronoside + UDP + H(+)</text>
        <dbReference type="Rhea" id="RHEA:21032"/>
        <dbReference type="ChEBI" id="CHEBI:15378"/>
        <dbReference type="ChEBI" id="CHEBI:58052"/>
        <dbReference type="ChEBI" id="CHEBI:58223"/>
        <dbReference type="ChEBI" id="CHEBI:132367"/>
        <dbReference type="ChEBI" id="CHEBI:132368"/>
        <dbReference type="EC" id="2.4.1.17"/>
    </reaction>
</comment>
<protein>
    <recommendedName>
        <fullName evidence="5">UDP-glucuronosyltransferase</fullName>
        <ecNumber evidence="5">2.4.1.17</ecNumber>
    </recommendedName>
</protein>
<organism evidence="6 7">
    <name type="scientific">Cryptolaemus montrouzieri</name>
    <dbReference type="NCBI Taxonomy" id="559131"/>
    <lineage>
        <taxon>Eukaryota</taxon>
        <taxon>Metazoa</taxon>
        <taxon>Ecdysozoa</taxon>
        <taxon>Arthropoda</taxon>
        <taxon>Hexapoda</taxon>
        <taxon>Insecta</taxon>
        <taxon>Pterygota</taxon>
        <taxon>Neoptera</taxon>
        <taxon>Endopterygota</taxon>
        <taxon>Coleoptera</taxon>
        <taxon>Polyphaga</taxon>
        <taxon>Cucujiformia</taxon>
        <taxon>Coccinelloidea</taxon>
        <taxon>Coccinellidae</taxon>
        <taxon>Scymninae</taxon>
        <taxon>Scymnini</taxon>
        <taxon>Cryptolaemus</taxon>
    </lineage>
</organism>
<evidence type="ECO:0000313" key="7">
    <source>
        <dbReference type="Proteomes" id="UP001516400"/>
    </source>
</evidence>
<comment type="caution">
    <text evidence="6">The sequence shown here is derived from an EMBL/GenBank/DDBJ whole genome shotgun (WGS) entry which is preliminary data.</text>
</comment>
<comment type="subcellular location">
    <subcellularLocation>
        <location evidence="5">Membrane</location>
        <topology evidence="5">Single-pass membrane protein</topology>
    </subcellularLocation>
</comment>
<dbReference type="CDD" id="cd03784">
    <property type="entry name" value="GT1_Gtf-like"/>
    <property type="match status" value="1"/>
</dbReference>
<dbReference type="PANTHER" id="PTHR48043">
    <property type="entry name" value="EG:EG0003.4 PROTEIN-RELATED"/>
    <property type="match status" value="1"/>
</dbReference>
<evidence type="ECO:0000256" key="1">
    <source>
        <dbReference type="ARBA" id="ARBA00009995"/>
    </source>
</evidence>
<dbReference type="InterPro" id="IPR050271">
    <property type="entry name" value="UDP-glycosyltransferase"/>
</dbReference>
<dbReference type="Pfam" id="PF00201">
    <property type="entry name" value="UDPGT"/>
    <property type="match status" value="1"/>
</dbReference>